<keyword evidence="4" id="KW-1185">Reference proteome</keyword>
<dbReference type="EMBL" id="RFFI01000007">
    <property type="protein sequence ID" value="RMI13941.1"/>
    <property type="molecule type" value="Genomic_DNA"/>
</dbReference>
<evidence type="ECO:0000313" key="4">
    <source>
        <dbReference type="Proteomes" id="UP000269289"/>
    </source>
</evidence>
<dbReference type="RefSeq" id="WP_122147837.1">
    <property type="nucleotide sequence ID" value="NZ_RFFI01000007.1"/>
</dbReference>
<feature type="domain" description="YqeB PH" evidence="2">
    <location>
        <begin position="10"/>
        <end position="162"/>
    </location>
</feature>
<evidence type="ECO:0000259" key="2">
    <source>
        <dbReference type="Pfam" id="PF23494"/>
    </source>
</evidence>
<dbReference type="OrthoDB" id="5145029at2"/>
<feature type="transmembrane region" description="Helical" evidence="1">
    <location>
        <begin position="20"/>
        <end position="40"/>
    </location>
</feature>
<comment type="caution">
    <text evidence="3">The sequence shown here is derived from an EMBL/GenBank/DDBJ whole genome shotgun (WGS) entry which is preliminary data.</text>
</comment>
<name>A0A3M2JNP9_9CELL</name>
<keyword evidence="1" id="KW-0812">Transmembrane</keyword>
<proteinExistence type="predicted"/>
<evidence type="ECO:0000313" key="3">
    <source>
        <dbReference type="EMBL" id="RMI13941.1"/>
    </source>
</evidence>
<feature type="transmembrane region" description="Helical" evidence="1">
    <location>
        <begin position="66"/>
        <end position="86"/>
    </location>
</feature>
<gene>
    <name evidence="3" type="ORF">EBM89_02255</name>
</gene>
<organism evidence="3 4">
    <name type="scientific">Cellulomonas triticagri</name>
    <dbReference type="NCBI Taxonomy" id="2483352"/>
    <lineage>
        <taxon>Bacteria</taxon>
        <taxon>Bacillati</taxon>
        <taxon>Actinomycetota</taxon>
        <taxon>Actinomycetes</taxon>
        <taxon>Micrococcales</taxon>
        <taxon>Cellulomonadaceae</taxon>
        <taxon>Cellulomonas</taxon>
    </lineage>
</organism>
<dbReference type="InterPro" id="IPR057798">
    <property type="entry name" value="PH_YqeB"/>
</dbReference>
<keyword evidence="1" id="KW-0472">Membrane</keyword>
<dbReference type="Pfam" id="PF23494">
    <property type="entry name" value="bPH_10"/>
    <property type="match status" value="1"/>
</dbReference>
<accession>A0A3M2JNP9</accession>
<dbReference type="AlphaFoldDB" id="A0A3M2JNP9"/>
<dbReference type="Proteomes" id="UP000269289">
    <property type="component" value="Unassembled WGS sequence"/>
</dbReference>
<reference evidence="3 4" key="1">
    <citation type="submission" date="2018-10" db="EMBL/GenBank/DDBJ databases">
        <title>Isolation, diversity and antifungal activity of actinobacteria from wheat.</title>
        <authorList>
            <person name="Han C."/>
        </authorList>
    </citation>
    <scope>NUCLEOTIDE SEQUENCE [LARGE SCALE GENOMIC DNA]</scope>
    <source>
        <strain evidence="3 4">NEAU-YY56</strain>
    </source>
</reference>
<evidence type="ECO:0000256" key="1">
    <source>
        <dbReference type="SAM" id="Phobius"/>
    </source>
</evidence>
<sequence length="167" mass="17978">MTDRGPSGTTVLTYPRSDVAWTYGLLAGGGATLGLVLHLLRDRLLDLDFLPWRGAVETVDRVVDGWGAWGAVALVAAGALLGALLASTEVDKEPRFEVSPDRVVVVHGKSRRTYLRQDVREALRDRGWLVLLAHDGTELTREKTGIGAAALAEAFRAAGYPWDPMGG</sequence>
<keyword evidence="1" id="KW-1133">Transmembrane helix</keyword>
<protein>
    <recommendedName>
        <fullName evidence="2">YqeB PH domain-containing protein</fullName>
    </recommendedName>
</protein>